<evidence type="ECO:0000259" key="10">
    <source>
        <dbReference type="Pfam" id="PF08543"/>
    </source>
</evidence>
<dbReference type="SUPFAM" id="SSF53613">
    <property type="entry name" value="Ribokinase-like"/>
    <property type="match status" value="1"/>
</dbReference>
<comment type="pathway">
    <text evidence="4">Cofactor biosynthesis; thiamine diphosphate biosynthesis; 4-amino-2-methyl-5-diphosphomethylpyrimidine from 5-amino-1-(5-phospho-D-ribosyl)imidazole: step 3/3.</text>
</comment>
<dbReference type="GO" id="GO:0005829">
    <property type="term" value="C:cytosol"/>
    <property type="evidence" value="ECO:0007669"/>
    <property type="project" value="TreeGrafter"/>
</dbReference>
<keyword evidence="6" id="KW-0547">Nucleotide-binding</keyword>
<evidence type="ECO:0000313" key="12">
    <source>
        <dbReference type="Proteomes" id="UP000008221"/>
    </source>
</evidence>
<dbReference type="PANTHER" id="PTHR20858:SF17">
    <property type="entry name" value="HYDROXYMETHYLPYRIMIDINE_PHOSPHOMETHYLPYRIMIDINE KINASE THI20-RELATED"/>
    <property type="match status" value="1"/>
</dbReference>
<name>A0LV95_ACIC1</name>
<dbReference type="CDD" id="cd01169">
    <property type="entry name" value="HMPP_kinase"/>
    <property type="match status" value="1"/>
</dbReference>
<evidence type="ECO:0000313" key="11">
    <source>
        <dbReference type="EMBL" id="ABK53355.1"/>
    </source>
</evidence>
<dbReference type="NCBIfam" id="TIGR00097">
    <property type="entry name" value="HMP-P_kinase"/>
    <property type="match status" value="1"/>
</dbReference>
<dbReference type="GO" id="GO:0009229">
    <property type="term" value="P:thiamine diphosphate biosynthetic process"/>
    <property type="evidence" value="ECO:0007669"/>
    <property type="project" value="UniProtKB-UniPathway"/>
</dbReference>
<evidence type="ECO:0000256" key="7">
    <source>
        <dbReference type="ARBA" id="ARBA00022777"/>
    </source>
</evidence>
<dbReference type="InterPro" id="IPR013749">
    <property type="entry name" value="PM/HMP-P_kinase-1"/>
</dbReference>
<protein>
    <submittedName>
        <fullName evidence="11">Phosphomethylpyrimidine kinase</fullName>
        <ecNumber evidence="11">2.7.4.7</ecNumber>
    </submittedName>
</protein>
<dbReference type="Pfam" id="PF08543">
    <property type="entry name" value="Phos_pyr_kin"/>
    <property type="match status" value="1"/>
</dbReference>
<evidence type="ECO:0000256" key="5">
    <source>
        <dbReference type="ARBA" id="ARBA00022679"/>
    </source>
</evidence>
<dbReference type="GO" id="GO:0009228">
    <property type="term" value="P:thiamine biosynthetic process"/>
    <property type="evidence" value="ECO:0007669"/>
    <property type="project" value="UniProtKB-KW"/>
</dbReference>
<comment type="catalytic activity">
    <reaction evidence="1">
        <text>4-amino-5-hydroxymethyl-2-methylpyrimidine + ATP = 4-amino-2-methyl-5-(phosphooxymethyl)pyrimidine + ADP + H(+)</text>
        <dbReference type="Rhea" id="RHEA:23096"/>
        <dbReference type="ChEBI" id="CHEBI:15378"/>
        <dbReference type="ChEBI" id="CHEBI:16892"/>
        <dbReference type="ChEBI" id="CHEBI:30616"/>
        <dbReference type="ChEBI" id="CHEBI:58354"/>
        <dbReference type="ChEBI" id="CHEBI:456216"/>
        <dbReference type="EC" id="2.7.1.49"/>
    </reaction>
</comment>
<comment type="function">
    <text evidence="3">Catalyzes the phosphorylation of hydroxymethylpyrimidine phosphate (HMP-P) to HMP-PP, and of HMP to HMP-P.</text>
</comment>
<feature type="domain" description="Pyridoxamine kinase/Phosphomethylpyrimidine kinase" evidence="10">
    <location>
        <begin position="14"/>
        <end position="256"/>
    </location>
</feature>
<gene>
    <name evidence="11" type="ordered locus">Acel_1583</name>
</gene>
<dbReference type="Proteomes" id="UP000008221">
    <property type="component" value="Chromosome"/>
</dbReference>
<dbReference type="EC" id="2.7.4.7" evidence="11"/>
<proteinExistence type="predicted"/>
<dbReference type="HOGENOM" id="CLU_020520_0_0_11"/>
<keyword evidence="5 11" id="KW-0808">Transferase</keyword>
<sequence>MAARPRVLAIAGSDPSAGAGLQADLKTMFACGVYGMTVVTAVTAQNSRGVSAVWPVPPEAVAAQLDAVLGDIGVDAVKIGMLARADTVHVVADRLAALDVPIIVDPVGFASHGEPLADTDARAVLRSRLLPLATLVTPNLAEAAELAGVTVHEETDLELAAWAMKTLGPEWVLVKGGHLAGDAVDALYDGVTVRFFRSPRIATAHTHGTGCTLASAIASYLARGYSVPDAVGRAKDAVTAAIAGGFPLGSGTGPVDHDRLLDFR</sequence>
<keyword evidence="8" id="KW-0067">ATP-binding</keyword>
<dbReference type="AlphaFoldDB" id="A0LV95"/>
<keyword evidence="9" id="KW-0784">Thiamine biosynthesis</keyword>
<dbReference type="RefSeq" id="WP_011720418.1">
    <property type="nucleotide sequence ID" value="NC_008578.1"/>
</dbReference>
<accession>A0LV95</accession>
<dbReference type="FunFam" id="3.40.1190.20:FF:000003">
    <property type="entry name" value="Phosphomethylpyrimidine kinase ThiD"/>
    <property type="match status" value="1"/>
</dbReference>
<dbReference type="EMBL" id="CP000481">
    <property type="protein sequence ID" value="ABK53355.1"/>
    <property type="molecule type" value="Genomic_DNA"/>
</dbReference>
<evidence type="ECO:0000256" key="6">
    <source>
        <dbReference type="ARBA" id="ARBA00022741"/>
    </source>
</evidence>
<keyword evidence="7 11" id="KW-0418">Kinase</keyword>
<dbReference type="GO" id="GO:0008902">
    <property type="term" value="F:hydroxymethylpyrimidine kinase activity"/>
    <property type="evidence" value="ECO:0007669"/>
    <property type="project" value="UniProtKB-EC"/>
</dbReference>
<comment type="catalytic activity">
    <reaction evidence="2">
        <text>4-amino-2-methyl-5-(phosphooxymethyl)pyrimidine + ATP = 4-amino-2-methyl-5-(diphosphooxymethyl)pyrimidine + ADP</text>
        <dbReference type="Rhea" id="RHEA:19893"/>
        <dbReference type="ChEBI" id="CHEBI:30616"/>
        <dbReference type="ChEBI" id="CHEBI:57841"/>
        <dbReference type="ChEBI" id="CHEBI:58354"/>
        <dbReference type="ChEBI" id="CHEBI:456216"/>
        <dbReference type="EC" id="2.7.4.7"/>
    </reaction>
</comment>
<dbReference type="STRING" id="351607.Acel_1583"/>
<dbReference type="eggNOG" id="COG0351">
    <property type="taxonomic scope" value="Bacteria"/>
</dbReference>
<reference evidence="11 12" key="1">
    <citation type="journal article" date="2009" name="Genome Res.">
        <title>Complete genome of the cellulolytic thermophile Acidothermus cellulolyticus 11B provides insights into its ecophysiological and evolutionary adaptations.</title>
        <authorList>
            <person name="Barabote R.D."/>
            <person name="Xie G."/>
            <person name="Leu D.H."/>
            <person name="Normand P."/>
            <person name="Necsulea A."/>
            <person name="Daubin V."/>
            <person name="Medigue C."/>
            <person name="Adney W.S."/>
            <person name="Xu X.C."/>
            <person name="Lapidus A."/>
            <person name="Parales R.E."/>
            <person name="Detter C."/>
            <person name="Pujic P."/>
            <person name="Bruce D."/>
            <person name="Lavire C."/>
            <person name="Challacombe J.F."/>
            <person name="Brettin T.S."/>
            <person name="Berry A.M."/>
        </authorList>
    </citation>
    <scope>NUCLEOTIDE SEQUENCE [LARGE SCALE GENOMIC DNA]</scope>
    <source>
        <strain evidence="12">ATCC 43068 / DSM 8971 / 11B</strain>
    </source>
</reference>
<dbReference type="Gene3D" id="3.40.1190.20">
    <property type="match status" value="1"/>
</dbReference>
<evidence type="ECO:0000256" key="4">
    <source>
        <dbReference type="ARBA" id="ARBA00004769"/>
    </source>
</evidence>
<evidence type="ECO:0000256" key="9">
    <source>
        <dbReference type="ARBA" id="ARBA00022977"/>
    </source>
</evidence>
<dbReference type="GO" id="GO:0005524">
    <property type="term" value="F:ATP binding"/>
    <property type="evidence" value="ECO:0007669"/>
    <property type="project" value="UniProtKB-KW"/>
</dbReference>
<dbReference type="PANTHER" id="PTHR20858">
    <property type="entry name" value="PHOSPHOMETHYLPYRIMIDINE KINASE"/>
    <property type="match status" value="1"/>
</dbReference>
<organism evidence="11 12">
    <name type="scientific">Acidothermus cellulolyticus (strain ATCC 43068 / DSM 8971 / 11B)</name>
    <dbReference type="NCBI Taxonomy" id="351607"/>
    <lineage>
        <taxon>Bacteria</taxon>
        <taxon>Bacillati</taxon>
        <taxon>Actinomycetota</taxon>
        <taxon>Actinomycetes</taxon>
        <taxon>Acidothermales</taxon>
        <taxon>Acidothermaceae</taxon>
        <taxon>Acidothermus</taxon>
    </lineage>
</organism>
<evidence type="ECO:0000256" key="2">
    <source>
        <dbReference type="ARBA" id="ARBA00000565"/>
    </source>
</evidence>
<evidence type="ECO:0000256" key="3">
    <source>
        <dbReference type="ARBA" id="ARBA00003848"/>
    </source>
</evidence>
<dbReference type="InParanoid" id="A0LV95"/>
<dbReference type="OrthoDB" id="34166at2"/>
<dbReference type="InterPro" id="IPR004399">
    <property type="entry name" value="HMP/HMP-P_kinase_dom"/>
</dbReference>
<evidence type="ECO:0000256" key="1">
    <source>
        <dbReference type="ARBA" id="ARBA00000151"/>
    </source>
</evidence>
<dbReference type="InterPro" id="IPR029056">
    <property type="entry name" value="Ribokinase-like"/>
</dbReference>
<dbReference type="GO" id="GO:0008972">
    <property type="term" value="F:phosphomethylpyrimidine kinase activity"/>
    <property type="evidence" value="ECO:0007669"/>
    <property type="project" value="UniProtKB-EC"/>
</dbReference>
<evidence type="ECO:0000256" key="8">
    <source>
        <dbReference type="ARBA" id="ARBA00022840"/>
    </source>
</evidence>
<dbReference type="UniPathway" id="UPA00060">
    <property type="reaction ID" value="UER00138"/>
</dbReference>
<dbReference type="KEGG" id="ace:Acel_1583"/>
<dbReference type="FunCoup" id="A0LV95">
    <property type="interactions" value="155"/>
</dbReference>
<keyword evidence="12" id="KW-1185">Reference proteome</keyword>